<protein>
    <submittedName>
        <fullName evidence="1">Uncharacterized protein</fullName>
    </submittedName>
</protein>
<keyword evidence="2" id="KW-1185">Reference proteome</keyword>
<sequence length="330" mass="37602">MDDEMEVIDVPLVGRKYTWRSGRVASKLDRFCVDPKWNKTGVQDHSKVWMSSSPIRISRRCLRKNGGMRAEYWRQQSRDGYINDVDKNQGSENWTGHRTLELTKTGRVLVRSNRSVFSRFTGSILVFKRTVSNIDPDCDHGRFMVKSVRSAGPVFKTMIKIRRMEDMVEKIMMEEAKRIEGIPSAAADIKDAVISKILVARMRPLMGKLIGEAQIAFVQDRKILDGAVIACESVARLKKKKLQGVILSYISGRPMILGLIKNSSLLVMVYGSPTNPFRMESTTRKSNNSVGIIDSQSVPKYFYRRPGCRHKGVTKLGVANFYRRSPSRRY</sequence>
<name>A0ABU6VGM0_9FABA</name>
<comment type="caution">
    <text evidence="1">The sequence shown here is derived from an EMBL/GenBank/DDBJ whole genome shotgun (WGS) entry which is preliminary data.</text>
</comment>
<proteinExistence type="predicted"/>
<dbReference type="EMBL" id="JASCZI010151429">
    <property type="protein sequence ID" value="MED6172800.1"/>
    <property type="molecule type" value="Genomic_DNA"/>
</dbReference>
<evidence type="ECO:0000313" key="2">
    <source>
        <dbReference type="Proteomes" id="UP001341840"/>
    </source>
</evidence>
<reference evidence="1 2" key="1">
    <citation type="journal article" date="2023" name="Plants (Basel)">
        <title>Bridging the Gap: Combining Genomics and Transcriptomics Approaches to Understand Stylosanthes scabra, an Orphan Legume from the Brazilian Caatinga.</title>
        <authorList>
            <person name="Ferreira-Neto J.R.C."/>
            <person name="da Silva M.D."/>
            <person name="Binneck E."/>
            <person name="de Melo N.F."/>
            <person name="da Silva R.H."/>
            <person name="de Melo A.L.T.M."/>
            <person name="Pandolfi V."/>
            <person name="Bustamante F.O."/>
            <person name="Brasileiro-Vidal A.C."/>
            <person name="Benko-Iseppon A.M."/>
        </authorList>
    </citation>
    <scope>NUCLEOTIDE SEQUENCE [LARGE SCALE GENOMIC DNA]</scope>
    <source>
        <tissue evidence="1">Leaves</tissue>
    </source>
</reference>
<evidence type="ECO:0000313" key="1">
    <source>
        <dbReference type="EMBL" id="MED6172800.1"/>
    </source>
</evidence>
<dbReference type="Proteomes" id="UP001341840">
    <property type="component" value="Unassembled WGS sequence"/>
</dbReference>
<gene>
    <name evidence="1" type="ORF">PIB30_053296</name>
</gene>
<accession>A0ABU6VGM0</accession>
<organism evidence="1 2">
    <name type="scientific">Stylosanthes scabra</name>
    <dbReference type="NCBI Taxonomy" id="79078"/>
    <lineage>
        <taxon>Eukaryota</taxon>
        <taxon>Viridiplantae</taxon>
        <taxon>Streptophyta</taxon>
        <taxon>Embryophyta</taxon>
        <taxon>Tracheophyta</taxon>
        <taxon>Spermatophyta</taxon>
        <taxon>Magnoliopsida</taxon>
        <taxon>eudicotyledons</taxon>
        <taxon>Gunneridae</taxon>
        <taxon>Pentapetalae</taxon>
        <taxon>rosids</taxon>
        <taxon>fabids</taxon>
        <taxon>Fabales</taxon>
        <taxon>Fabaceae</taxon>
        <taxon>Papilionoideae</taxon>
        <taxon>50 kb inversion clade</taxon>
        <taxon>dalbergioids sensu lato</taxon>
        <taxon>Dalbergieae</taxon>
        <taxon>Pterocarpus clade</taxon>
        <taxon>Stylosanthes</taxon>
    </lineage>
</organism>